<evidence type="ECO:0000259" key="10">
    <source>
        <dbReference type="PROSITE" id="PS50157"/>
    </source>
</evidence>
<sequence length="227" mass="25972">NCILLQEYSKSLKMSAGIIFEESLSYVEENFMKPLSAKQDEIIKVETLDFQENQREPENSGLSHGTVQKNDPYSDMLVHSEYTNSVCCGSELSQTHTAYIGRKTFQCEESETCLSTNASLGIHSRVQIEEKIFECPECGKCFKAKSQLIEHERIHTGEKPYVCSECDKCFRRKGELTIHKRIHTGEKPFACSECGKCFKSKGELSLHERIHTGEKLFIKMFIFKKFG</sequence>
<organism evidence="11 12">
    <name type="scientific">Leptobrachium leishanense</name>
    <name type="common">Leishan spiny toad</name>
    <dbReference type="NCBI Taxonomy" id="445787"/>
    <lineage>
        <taxon>Eukaryota</taxon>
        <taxon>Metazoa</taxon>
        <taxon>Chordata</taxon>
        <taxon>Craniata</taxon>
        <taxon>Vertebrata</taxon>
        <taxon>Euteleostomi</taxon>
        <taxon>Amphibia</taxon>
        <taxon>Batrachia</taxon>
        <taxon>Anura</taxon>
        <taxon>Pelobatoidea</taxon>
        <taxon>Megophryidae</taxon>
        <taxon>Leptobrachium</taxon>
    </lineage>
</organism>
<name>A0A8C5Q2K1_9ANUR</name>
<dbReference type="GO" id="GO:0005667">
    <property type="term" value="C:transcription regulator complex"/>
    <property type="evidence" value="ECO:0007669"/>
    <property type="project" value="TreeGrafter"/>
</dbReference>
<dbReference type="Gene3D" id="3.30.160.60">
    <property type="entry name" value="Classic Zinc Finger"/>
    <property type="match status" value="3"/>
</dbReference>
<dbReference type="GeneTree" id="ENSGT01150000286918"/>
<dbReference type="FunFam" id="3.30.160.60:FF:001730">
    <property type="entry name" value="zinc finger protein 660"/>
    <property type="match status" value="1"/>
</dbReference>
<dbReference type="OrthoDB" id="654211at2759"/>
<evidence type="ECO:0000256" key="6">
    <source>
        <dbReference type="ARBA" id="ARBA00022833"/>
    </source>
</evidence>
<dbReference type="FunFam" id="3.30.160.60:FF:002343">
    <property type="entry name" value="Zinc finger protein 33A"/>
    <property type="match status" value="1"/>
</dbReference>
<dbReference type="Proteomes" id="UP000694569">
    <property type="component" value="Unplaced"/>
</dbReference>
<feature type="domain" description="C2H2-type" evidence="10">
    <location>
        <begin position="189"/>
        <end position="216"/>
    </location>
</feature>
<evidence type="ECO:0000256" key="3">
    <source>
        <dbReference type="ARBA" id="ARBA00022723"/>
    </source>
</evidence>
<comment type="function">
    <text evidence="1">May be involved in transcriptional regulation.</text>
</comment>
<dbReference type="PANTHER" id="PTHR14003:SF25">
    <property type="entry name" value="GASTRULA ZINC FINGER PROTEIN XLCGF57.1"/>
    <property type="match status" value="1"/>
</dbReference>
<dbReference type="PROSITE" id="PS50157">
    <property type="entry name" value="ZINC_FINGER_C2H2_2"/>
    <property type="match status" value="3"/>
</dbReference>
<evidence type="ECO:0000256" key="8">
    <source>
        <dbReference type="ARBA" id="ARBA00023242"/>
    </source>
</evidence>
<dbReference type="SMART" id="SM00355">
    <property type="entry name" value="ZnF_C2H2"/>
    <property type="match status" value="3"/>
</dbReference>
<keyword evidence="7" id="KW-0238">DNA-binding</keyword>
<dbReference type="GO" id="GO:0008270">
    <property type="term" value="F:zinc ion binding"/>
    <property type="evidence" value="ECO:0007669"/>
    <property type="project" value="UniProtKB-KW"/>
</dbReference>
<reference evidence="11" key="2">
    <citation type="submission" date="2025-09" db="UniProtKB">
        <authorList>
            <consortium name="Ensembl"/>
        </authorList>
    </citation>
    <scope>IDENTIFICATION</scope>
</reference>
<evidence type="ECO:0000256" key="9">
    <source>
        <dbReference type="PROSITE-ProRule" id="PRU00042"/>
    </source>
</evidence>
<keyword evidence="3" id="KW-0479">Metal-binding</keyword>
<evidence type="ECO:0000313" key="11">
    <source>
        <dbReference type="Ensembl" id="ENSLLEP00000031547.1"/>
    </source>
</evidence>
<dbReference type="GO" id="GO:0031519">
    <property type="term" value="C:PcG protein complex"/>
    <property type="evidence" value="ECO:0007669"/>
    <property type="project" value="TreeGrafter"/>
</dbReference>
<dbReference type="GO" id="GO:0000785">
    <property type="term" value="C:chromatin"/>
    <property type="evidence" value="ECO:0007669"/>
    <property type="project" value="TreeGrafter"/>
</dbReference>
<proteinExistence type="predicted"/>
<dbReference type="InterPro" id="IPR036236">
    <property type="entry name" value="Znf_C2H2_sf"/>
</dbReference>
<dbReference type="Ensembl" id="ENSLLET00000032760.1">
    <property type="protein sequence ID" value="ENSLLEP00000031547.1"/>
    <property type="gene ID" value="ENSLLEG00000019993.1"/>
</dbReference>
<keyword evidence="5 9" id="KW-0863">Zinc-finger</keyword>
<evidence type="ECO:0000256" key="1">
    <source>
        <dbReference type="ARBA" id="ARBA00003767"/>
    </source>
</evidence>
<dbReference type="AlphaFoldDB" id="A0A8C5Q2K1"/>
<dbReference type="PANTHER" id="PTHR14003">
    <property type="entry name" value="TRANSCRIPTIONAL REPRESSOR PROTEIN YY"/>
    <property type="match status" value="1"/>
</dbReference>
<keyword evidence="6" id="KW-0862">Zinc</keyword>
<dbReference type="PROSITE" id="PS00028">
    <property type="entry name" value="ZINC_FINGER_C2H2_1"/>
    <property type="match status" value="3"/>
</dbReference>
<feature type="domain" description="C2H2-type" evidence="10">
    <location>
        <begin position="133"/>
        <end position="160"/>
    </location>
</feature>
<protein>
    <recommendedName>
        <fullName evidence="10">C2H2-type domain-containing protein</fullName>
    </recommendedName>
</protein>
<evidence type="ECO:0000256" key="2">
    <source>
        <dbReference type="ARBA" id="ARBA00004123"/>
    </source>
</evidence>
<keyword evidence="4" id="KW-0677">Repeat</keyword>
<dbReference type="GO" id="GO:0000981">
    <property type="term" value="F:DNA-binding transcription factor activity, RNA polymerase II-specific"/>
    <property type="evidence" value="ECO:0007669"/>
    <property type="project" value="TreeGrafter"/>
</dbReference>
<evidence type="ECO:0000256" key="7">
    <source>
        <dbReference type="ARBA" id="ARBA00023125"/>
    </source>
</evidence>
<keyword evidence="8" id="KW-0539">Nucleus</keyword>
<dbReference type="FunFam" id="3.30.160.60:FF:000478">
    <property type="entry name" value="Zinc finger protein 133"/>
    <property type="match status" value="1"/>
</dbReference>
<reference evidence="11" key="1">
    <citation type="submission" date="2025-08" db="UniProtKB">
        <authorList>
            <consortium name="Ensembl"/>
        </authorList>
    </citation>
    <scope>IDENTIFICATION</scope>
</reference>
<comment type="subcellular location">
    <subcellularLocation>
        <location evidence="2">Nucleus</location>
    </subcellularLocation>
</comment>
<keyword evidence="12" id="KW-1185">Reference proteome</keyword>
<evidence type="ECO:0000256" key="5">
    <source>
        <dbReference type="ARBA" id="ARBA00022771"/>
    </source>
</evidence>
<evidence type="ECO:0000313" key="12">
    <source>
        <dbReference type="Proteomes" id="UP000694569"/>
    </source>
</evidence>
<dbReference type="SUPFAM" id="SSF57667">
    <property type="entry name" value="beta-beta-alpha zinc fingers"/>
    <property type="match status" value="2"/>
</dbReference>
<evidence type="ECO:0000256" key="4">
    <source>
        <dbReference type="ARBA" id="ARBA00022737"/>
    </source>
</evidence>
<feature type="domain" description="C2H2-type" evidence="10">
    <location>
        <begin position="161"/>
        <end position="188"/>
    </location>
</feature>
<accession>A0A8C5Q2K1</accession>
<dbReference type="GO" id="GO:0000978">
    <property type="term" value="F:RNA polymerase II cis-regulatory region sequence-specific DNA binding"/>
    <property type="evidence" value="ECO:0007669"/>
    <property type="project" value="TreeGrafter"/>
</dbReference>
<dbReference type="Pfam" id="PF00096">
    <property type="entry name" value="zf-C2H2"/>
    <property type="match status" value="3"/>
</dbReference>
<dbReference type="InterPro" id="IPR013087">
    <property type="entry name" value="Znf_C2H2_type"/>
</dbReference>